<evidence type="ECO:0000313" key="9">
    <source>
        <dbReference type="EMBL" id="SCT46726.1"/>
    </source>
</evidence>
<dbReference type="EMBL" id="FMPI01000028">
    <property type="protein sequence ID" value="SCT46726.1"/>
    <property type="molecule type" value="Genomic_DNA"/>
</dbReference>
<evidence type="ECO:0000256" key="4">
    <source>
        <dbReference type="ARBA" id="ARBA00022759"/>
    </source>
</evidence>
<keyword evidence="4" id="KW-0255">Endonuclease</keyword>
<evidence type="ECO:0000313" key="11">
    <source>
        <dbReference type="Proteomes" id="UP000095768"/>
    </source>
</evidence>
<dbReference type="InterPro" id="IPR007712">
    <property type="entry name" value="RelE/ParE_toxin"/>
</dbReference>
<dbReference type="Gene3D" id="3.30.2310.20">
    <property type="entry name" value="RelE-like"/>
    <property type="match status" value="1"/>
</dbReference>
<dbReference type="EMBL" id="FMPG01000017">
    <property type="protein sequence ID" value="SCT42426.1"/>
    <property type="molecule type" value="Genomic_DNA"/>
</dbReference>
<dbReference type="AlphaFoldDB" id="A0A1D4RGS5"/>
<proteinExistence type="inferred from homology"/>
<dbReference type="SUPFAM" id="SSF143011">
    <property type="entry name" value="RelE-like"/>
    <property type="match status" value="1"/>
</dbReference>
<sequence length="88" mass="10441">MSKLNITFTPTAFEDYEYWLKQDKKLLKKINSLIKSIQRDGILEGEGKPEPLKGNLQGYCSRRINHEHRLVYTIKDNQIIIIACRYHY</sequence>
<dbReference type="Proteomes" id="UP000095768">
    <property type="component" value="Unassembled WGS sequence"/>
</dbReference>
<reference evidence="8 11" key="2">
    <citation type="submission" date="2016-09" db="EMBL/GenBank/DDBJ databases">
        <authorList>
            <consortium name="Pathogen Informatics"/>
        </authorList>
    </citation>
    <scope>NUCLEOTIDE SEQUENCE [LARGE SCALE GENOMIC DNA]</scope>
    <source>
        <strain evidence="8 11">82B</strain>
    </source>
</reference>
<dbReference type="NCBIfam" id="TIGR02385">
    <property type="entry name" value="RelE_StbE"/>
    <property type="match status" value="1"/>
</dbReference>
<dbReference type="GO" id="GO:0016787">
    <property type="term" value="F:hydrolase activity"/>
    <property type="evidence" value="ECO:0007669"/>
    <property type="project" value="UniProtKB-KW"/>
</dbReference>
<dbReference type="NCBIfam" id="TIGR02116">
    <property type="entry name" value="toxin_Txe_YoeB"/>
    <property type="match status" value="1"/>
</dbReference>
<evidence type="ECO:0000256" key="3">
    <source>
        <dbReference type="ARBA" id="ARBA00022722"/>
    </source>
</evidence>
<dbReference type="PANTHER" id="PTHR38039">
    <property type="entry name" value="TOXIN YOEB"/>
    <property type="match status" value="1"/>
</dbReference>
<evidence type="ECO:0000256" key="5">
    <source>
        <dbReference type="ARBA" id="ARBA00022801"/>
    </source>
</evidence>
<dbReference type="GO" id="GO:0045892">
    <property type="term" value="P:negative regulation of DNA-templated transcription"/>
    <property type="evidence" value="ECO:0007669"/>
    <property type="project" value="TreeGrafter"/>
</dbReference>
<evidence type="ECO:0000256" key="2">
    <source>
        <dbReference type="ARBA" id="ARBA00022649"/>
    </source>
</evidence>
<dbReference type="InterPro" id="IPR009614">
    <property type="entry name" value="YoeB_toxin"/>
</dbReference>
<protein>
    <recommendedName>
        <fullName evidence="7">Endoribonuclease YoeB</fullName>
    </recommendedName>
    <alternativeName>
        <fullName evidence="6">Putative mRNA interferase YoeB</fullName>
    </alternativeName>
</protein>
<keyword evidence="5 8" id="KW-0378">Hydrolase</keyword>
<keyword evidence="3" id="KW-0540">Nuclease</keyword>
<comment type="similarity">
    <text evidence="1">Belongs to the YoeB family.</text>
</comment>
<dbReference type="RefSeq" id="WP_069996586.1">
    <property type="nucleotide sequence ID" value="NZ_FMPG01000017.1"/>
</dbReference>
<evidence type="ECO:0000256" key="6">
    <source>
        <dbReference type="ARBA" id="ARBA00030388"/>
    </source>
</evidence>
<evidence type="ECO:0000256" key="7">
    <source>
        <dbReference type="ARBA" id="ARBA00050056"/>
    </source>
</evidence>
<dbReference type="Pfam" id="PF06769">
    <property type="entry name" value="YoeB_toxin"/>
    <property type="match status" value="1"/>
</dbReference>
<reference evidence="9 10" key="1">
    <citation type="submission" date="2016-09" db="EMBL/GenBank/DDBJ databases">
        <authorList>
            <consortium name="Pathogen Informatics"/>
            <person name="Sun Q."/>
            <person name="Inoue M."/>
        </authorList>
    </citation>
    <scope>NUCLEOTIDE SEQUENCE [LARGE SCALE GENOMIC DNA]</scope>
    <source>
        <strain evidence="9 10">82C</strain>
    </source>
</reference>
<dbReference type="OrthoDB" id="9801102at2"/>
<dbReference type="InterPro" id="IPR035093">
    <property type="entry name" value="RelE/ParE_toxin_dom_sf"/>
</dbReference>
<evidence type="ECO:0000256" key="1">
    <source>
        <dbReference type="ARBA" id="ARBA00008172"/>
    </source>
</evidence>
<keyword evidence="2" id="KW-1277">Toxin-antitoxin system</keyword>
<keyword evidence="10" id="KW-1185">Reference proteome</keyword>
<name>A0A1D4RGS5_9STAP</name>
<gene>
    <name evidence="8" type="primary">yoeB_2</name>
    <name evidence="8" type="ORF">SAMEA2297795_02475</name>
    <name evidence="9" type="ORF">SAMEA2297796_02459</name>
</gene>
<dbReference type="GO" id="GO:0004519">
    <property type="term" value="F:endonuclease activity"/>
    <property type="evidence" value="ECO:0007669"/>
    <property type="project" value="UniProtKB-KW"/>
</dbReference>
<accession>A0A1D4RGS5</accession>
<dbReference type="PANTHER" id="PTHR38039:SF1">
    <property type="entry name" value="TOXIN YOEB"/>
    <property type="match status" value="1"/>
</dbReference>
<evidence type="ECO:0000313" key="10">
    <source>
        <dbReference type="Proteomes" id="UP000095412"/>
    </source>
</evidence>
<evidence type="ECO:0000313" key="8">
    <source>
        <dbReference type="EMBL" id="SCT42426.1"/>
    </source>
</evidence>
<organism evidence="8 11">
    <name type="scientific">Staphylococcus caeli</name>
    <dbReference type="NCBI Taxonomy" id="2201815"/>
    <lineage>
        <taxon>Bacteria</taxon>
        <taxon>Bacillati</taxon>
        <taxon>Bacillota</taxon>
        <taxon>Bacilli</taxon>
        <taxon>Bacillales</taxon>
        <taxon>Staphylococcaceae</taxon>
        <taxon>Staphylococcus</taxon>
    </lineage>
</organism>
<dbReference type="Proteomes" id="UP000095412">
    <property type="component" value="Unassembled WGS sequence"/>
</dbReference>
<dbReference type="GO" id="GO:0006401">
    <property type="term" value="P:RNA catabolic process"/>
    <property type="evidence" value="ECO:0007669"/>
    <property type="project" value="InterPro"/>
</dbReference>